<proteinExistence type="predicted"/>
<dbReference type="PANTHER" id="PTHR46224">
    <property type="entry name" value="ANKYRIN REPEAT FAMILY PROTEIN"/>
    <property type="match status" value="1"/>
</dbReference>
<name>A0AAD4S8S1_9MAGN</name>
<keyword evidence="1" id="KW-0040">ANK repeat</keyword>
<dbReference type="Gene3D" id="1.25.40.10">
    <property type="entry name" value="Tetratricopeptide repeat domain"/>
    <property type="match status" value="1"/>
</dbReference>
<dbReference type="InterPro" id="IPR051616">
    <property type="entry name" value="Cul2-RING_E3_ligase_SR"/>
</dbReference>
<dbReference type="SMART" id="SM00028">
    <property type="entry name" value="TPR"/>
    <property type="match status" value="3"/>
</dbReference>
<dbReference type="PROSITE" id="PS50297">
    <property type="entry name" value="ANK_REP_REGION"/>
    <property type="match status" value="4"/>
</dbReference>
<dbReference type="SMART" id="SM00248">
    <property type="entry name" value="ANK"/>
    <property type="match status" value="6"/>
</dbReference>
<feature type="repeat" description="ANK" evidence="1">
    <location>
        <begin position="83"/>
        <end position="115"/>
    </location>
</feature>
<evidence type="ECO:0000313" key="3">
    <source>
        <dbReference type="EMBL" id="KAI3875362.1"/>
    </source>
</evidence>
<evidence type="ECO:0000256" key="2">
    <source>
        <dbReference type="PROSITE-ProRule" id="PRU00339"/>
    </source>
</evidence>
<gene>
    <name evidence="3" type="ORF">MKW98_000039</name>
</gene>
<dbReference type="PROSITE" id="PS50088">
    <property type="entry name" value="ANK_REPEAT"/>
    <property type="match status" value="4"/>
</dbReference>
<dbReference type="PRINTS" id="PR01415">
    <property type="entry name" value="ANKYRIN"/>
</dbReference>
<dbReference type="PANTHER" id="PTHR46224:SF67">
    <property type="entry name" value="HSP70-HSP90 ORGANIZING PROTEIN 3-LIKE"/>
    <property type="match status" value="1"/>
</dbReference>
<dbReference type="SUPFAM" id="SSF48452">
    <property type="entry name" value="TPR-like"/>
    <property type="match status" value="1"/>
</dbReference>
<dbReference type="InterPro" id="IPR011990">
    <property type="entry name" value="TPR-like_helical_dom_sf"/>
</dbReference>
<feature type="repeat" description="ANK" evidence="1">
    <location>
        <begin position="148"/>
        <end position="176"/>
    </location>
</feature>
<feature type="repeat" description="ANK" evidence="1">
    <location>
        <begin position="116"/>
        <end position="148"/>
    </location>
</feature>
<keyword evidence="2" id="KW-0802">TPR repeat</keyword>
<dbReference type="InterPro" id="IPR019734">
    <property type="entry name" value="TPR_rpt"/>
</dbReference>
<dbReference type="Gene3D" id="1.25.40.20">
    <property type="entry name" value="Ankyrin repeat-containing domain"/>
    <property type="match status" value="3"/>
</dbReference>
<dbReference type="PROSITE" id="PS50005">
    <property type="entry name" value="TPR"/>
    <property type="match status" value="1"/>
</dbReference>
<feature type="repeat" description="ANK" evidence="1">
    <location>
        <begin position="213"/>
        <end position="245"/>
    </location>
</feature>
<dbReference type="InterPro" id="IPR002110">
    <property type="entry name" value="Ankyrin_rpt"/>
</dbReference>
<feature type="repeat" description="TPR" evidence="2">
    <location>
        <begin position="373"/>
        <end position="406"/>
    </location>
</feature>
<evidence type="ECO:0000256" key="1">
    <source>
        <dbReference type="PROSITE-ProRule" id="PRU00023"/>
    </source>
</evidence>
<comment type="caution">
    <text evidence="3">The sequence shown here is derived from an EMBL/GenBank/DDBJ whole genome shotgun (WGS) entry which is preliminary data.</text>
</comment>
<sequence>MDLIKAATKIVLKAAHDGKLSRLKQYALELDELLGDGFPAIVGNTKDGDGRRVIHCGAAGGRVNVLKYLIEEMGVEIDVKDGKGETPLSWAAIEGRLAAVDYLLKMGANPEIPDDFNCNPLHHAAMKGHKDIIPLLLSKGINVDVTNEFGSPLQYAVTAGKQDTAKVLLDHGANPNLIFCDTFTPLHASIHSKSWRCAEQLLKGGADPNGGPDGIKPLPIAAEKGVVQIIKILVEAGADPNITDIHGLRPIEFAAMKSIRRGVEILFPVTSPIPSYVDWSINGIMKHATSEKFEFKMICLAKKNFVKAKSKGTSAFQRKKYWLAVYWYSKALTMKPGDAAVLSNRSLCYVYLNKGNLAFEDAALCLLERPDWPKAYYRAGVALKLLNRLDDAADAFSNGMKLDPENKELEDAFRLGTITFIARSNKAINVPH</sequence>
<dbReference type="Pfam" id="PF12796">
    <property type="entry name" value="Ank_2"/>
    <property type="match status" value="2"/>
</dbReference>
<dbReference type="InterPro" id="IPR036770">
    <property type="entry name" value="Ankyrin_rpt-contain_sf"/>
</dbReference>
<organism evidence="3 4">
    <name type="scientific">Papaver atlanticum</name>
    <dbReference type="NCBI Taxonomy" id="357466"/>
    <lineage>
        <taxon>Eukaryota</taxon>
        <taxon>Viridiplantae</taxon>
        <taxon>Streptophyta</taxon>
        <taxon>Embryophyta</taxon>
        <taxon>Tracheophyta</taxon>
        <taxon>Spermatophyta</taxon>
        <taxon>Magnoliopsida</taxon>
        <taxon>Ranunculales</taxon>
        <taxon>Papaveraceae</taxon>
        <taxon>Papaveroideae</taxon>
        <taxon>Papaver</taxon>
    </lineage>
</organism>
<dbReference type="SUPFAM" id="SSF48403">
    <property type="entry name" value="Ankyrin repeat"/>
    <property type="match status" value="1"/>
</dbReference>
<keyword evidence="4" id="KW-1185">Reference proteome</keyword>
<dbReference type="Proteomes" id="UP001202328">
    <property type="component" value="Unassembled WGS sequence"/>
</dbReference>
<evidence type="ECO:0000313" key="4">
    <source>
        <dbReference type="Proteomes" id="UP001202328"/>
    </source>
</evidence>
<accession>A0AAD4S8S1</accession>
<dbReference type="EMBL" id="JAJJMB010012606">
    <property type="protein sequence ID" value="KAI3875362.1"/>
    <property type="molecule type" value="Genomic_DNA"/>
</dbReference>
<dbReference type="AlphaFoldDB" id="A0AAD4S8S1"/>
<reference evidence="3" key="1">
    <citation type="submission" date="2022-04" db="EMBL/GenBank/DDBJ databases">
        <title>A functionally conserved STORR gene fusion in Papaver species that diverged 16.8 million years ago.</title>
        <authorList>
            <person name="Catania T."/>
        </authorList>
    </citation>
    <scope>NUCLEOTIDE SEQUENCE</scope>
    <source>
        <strain evidence="3">S-188037</strain>
    </source>
</reference>
<protein>
    <submittedName>
        <fullName evidence="3">Uncharacterized protein</fullName>
    </submittedName>
</protein>